<dbReference type="Gene3D" id="1.10.10.1770">
    <property type="entry name" value="Gun4-like"/>
    <property type="match status" value="1"/>
</dbReference>
<proteinExistence type="predicted"/>
<dbReference type="Proteomes" id="UP000001589">
    <property type="component" value="Chromosome"/>
</dbReference>
<evidence type="ECO:0000313" key="3">
    <source>
        <dbReference type="Proteomes" id="UP000001589"/>
    </source>
</evidence>
<dbReference type="eggNOG" id="COG4249">
    <property type="taxonomic scope" value="Bacteria"/>
</dbReference>
<sequence>MSLLEMKNKDQDYHYKSTLALVKKFVESNQRKRLKLLSEIESEVDNLFVFGTKIFDDFDQEGDDWAAGWLLQVLKKHKPLFFKDKKYNNWFVTYSDKNINYEELQLKLLEQNFEEADRLTSSYLRQLAGKLAVNRGYVFYSEVNSMSGTDLQTIDRLWSIYSNGRFGFSIQAKILKSVEKKYELLWPKIGWKKDGYWTRYPGSFSWSLDAPDGHMPLINQLRGVRLMDSILRHPAISLRHNNIL</sequence>
<dbReference type="AlphaFoldDB" id="A2BWQ3"/>
<dbReference type="EMBL" id="CP000552">
    <property type="protein sequence ID" value="ABM72214.1"/>
    <property type="molecule type" value="Genomic_DNA"/>
</dbReference>
<dbReference type="GO" id="GO:0046906">
    <property type="term" value="F:tetrapyrrole binding"/>
    <property type="evidence" value="ECO:0007669"/>
    <property type="project" value="TreeGrafter"/>
</dbReference>
<dbReference type="Pfam" id="PF05419">
    <property type="entry name" value="GUN4"/>
    <property type="match status" value="1"/>
</dbReference>
<dbReference type="STRING" id="167542.P9515_10071"/>
<dbReference type="SUPFAM" id="SSF140869">
    <property type="entry name" value="GUN4-like"/>
    <property type="match status" value="1"/>
</dbReference>
<gene>
    <name evidence="2" type="ordered locus">P9515_10071</name>
</gene>
<dbReference type="PANTHER" id="PTHR34800">
    <property type="entry name" value="TETRAPYRROLE-BINDING PROTEIN, CHLOROPLASTIC"/>
    <property type="match status" value="1"/>
</dbReference>
<evidence type="ECO:0000313" key="2">
    <source>
        <dbReference type="EMBL" id="ABM72214.1"/>
    </source>
</evidence>
<protein>
    <recommendedName>
        <fullName evidence="1">GUN4-like domain-containing protein</fullName>
    </recommendedName>
</protein>
<feature type="domain" description="GUN4-like" evidence="1">
    <location>
        <begin position="95"/>
        <end position="234"/>
    </location>
</feature>
<accession>A2BWQ3</accession>
<dbReference type="KEGG" id="pmc:P9515_10071"/>
<organism evidence="2 3">
    <name type="scientific">Prochlorococcus marinus (strain MIT 9515)</name>
    <dbReference type="NCBI Taxonomy" id="167542"/>
    <lineage>
        <taxon>Bacteria</taxon>
        <taxon>Bacillati</taxon>
        <taxon>Cyanobacteriota</taxon>
        <taxon>Cyanophyceae</taxon>
        <taxon>Synechococcales</taxon>
        <taxon>Prochlorococcaceae</taxon>
        <taxon>Prochlorococcus</taxon>
    </lineage>
</organism>
<dbReference type="PANTHER" id="PTHR34800:SF1">
    <property type="entry name" value="TETRAPYRROLE-BINDING PROTEIN, CHLOROPLASTIC"/>
    <property type="match status" value="1"/>
</dbReference>
<dbReference type="InterPro" id="IPR037215">
    <property type="entry name" value="GUN4-like_sf"/>
</dbReference>
<dbReference type="HOGENOM" id="CLU_097086_0_0_3"/>
<dbReference type="GO" id="GO:0030288">
    <property type="term" value="C:outer membrane-bounded periplasmic space"/>
    <property type="evidence" value="ECO:0007669"/>
    <property type="project" value="TreeGrafter"/>
</dbReference>
<reference evidence="2 3" key="1">
    <citation type="journal article" date="2007" name="PLoS Genet.">
        <title>Patterns and implications of gene gain and loss in the evolution of Prochlorococcus.</title>
        <authorList>
            <person name="Kettler G.C."/>
            <person name="Martiny A.C."/>
            <person name="Huang K."/>
            <person name="Zucker J."/>
            <person name="Coleman M.L."/>
            <person name="Rodrigue S."/>
            <person name="Chen F."/>
            <person name="Lapidus A."/>
            <person name="Ferriera S."/>
            <person name="Johnson J."/>
            <person name="Steglich C."/>
            <person name="Church G.M."/>
            <person name="Richardson P."/>
            <person name="Chisholm S.W."/>
        </authorList>
    </citation>
    <scope>NUCLEOTIDE SEQUENCE [LARGE SCALE GENOMIC DNA]</scope>
    <source>
        <strain evidence="2 3">MIT 9515</strain>
    </source>
</reference>
<dbReference type="CDD" id="cd16383">
    <property type="entry name" value="GUN4"/>
    <property type="match status" value="1"/>
</dbReference>
<dbReference type="Gene3D" id="1.25.40.620">
    <property type="match status" value="1"/>
</dbReference>
<name>A2BWQ3_PROM5</name>
<dbReference type="InterPro" id="IPR008629">
    <property type="entry name" value="GUN4-like"/>
</dbReference>
<evidence type="ECO:0000259" key="1">
    <source>
        <dbReference type="Pfam" id="PF05419"/>
    </source>
</evidence>